<evidence type="ECO:0000313" key="1">
    <source>
        <dbReference type="EMBL" id="XDQ06374.1"/>
    </source>
</evidence>
<protein>
    <submittedName>
        <fullName evidence="1">Uncharacterized protein</fullName>
    </submittedName>
</protein>
<gene>
    <name evidence="1" type="ORF">AB5J58_42150</name>
</gene>
<dbReference type="AlphaFoldDB" id="A0AB39MJZ1"/>
<sequence>MATTPVTGTPTATPTVLISGTPLHLTSALLVPADLDGFSKSLAPPASAPATDPGSTGCAAMDRANAYQKQPLQPSVDAKLQRFQPVSLVYEVLTQRRIEDAREEVELEADVFRDCHRLVAGELTGDMSPLAFPTLGERTVAGRVETSVYGLRQNTDLVYLLHPKGIVISLAIMTFGEAADSDVAQHVAEVAYGKVDDAVAGR</sequence>
<reference evidence="1" key="1">
    <citation type="submission" date="2024-07" db="EMBL/GenBank/DDBJ databases">
        <authorList>
            <person name="Yu S.T."/>
        </authorList>
    </citation>
    <scope>NUCLEOTIDE SEQUENCE</scope>
    <source>
        <strain evidence="1">R08</strain>
    </source>
</reference>
<dbReference type="EMBL" id="CP163431">
    <property type="protein sequence ID" value="XDQ06374.1"/>
    <property type="molecule type" value="Genomic_DNA"/>
</dbReference>
<name>A0AB39MJZ1_9ACTN</name>
<organism evidence="1">
    <name type="scientific">Streptomyces sp. R08</name>
    <dbReference type="NCBI Taxonomy" id="3238624"/>
    <lineage>
        <taxon>Bacteria</taxon>
        <taxon>Bacillati</taxon>
        <taxon>Actinomycetota</taxon>
        <taxon>Actinomycetes</taxon>
        <taxon>Kitasatosporales</taxon>
        <taxon>Streptomycetaceae</taxon>
        <taxon>Streptomyces</taxon>
    </lineage>
</organism>
<proteinExistence type="predicted"/>
<accession>A0AB39MJZ1</accession>
<dbReference type="RefSeq" id="WP_329551545.1">
    <property type="nucleotide sequence ID" value="NZ_CP163431.1"/>
</dbReference>